<dbReference type="InterPro" id="IPR013594">
    <property type="entry name" value="Dynein_heavy_tail"/>
</dbReference>
<accession>C5KEY9</accession>
<dbReference type="InParanoid" id="C5KEY9"/>
<dbReference type="GeneID" id="9052995"/>
<organism evidence="5">
    <name type="scientific">Perkinsus marinus (strain ATCC 50983 / TXsc)</name>
    <dbReference type="NCBI Taxonomy" id="423536"/>
    <lineage>
        <taxon>Eukaryota</taxon>
        <taxon>Sar</taxon>
        <taxon>Alveolata</taxon>
        <taxon>Perkinsozoa</taxon>
        <taxon>Perkinsea</taxon>
        <taxon>Perkinsida</taxon>
        <taxon>Perkinsidae</taxon>
        <taxon>Perkinsus</taxon>
    </lineage>
</organism>
<dbReference type="OrthoDB" id="418364at2759"/>
<protein>
    <recommendedName>
        <fullName evidence="3">Dynein heavy chain tail domain-containing protein</fullName>
    </recommendedName>
</protein>
<dbReference type="GO" id="GO:0051959">
    <property type="term" value="F:dynein light intermediate chain binding"/>
    <property type="evidence" value="ECO:0007669"/>
    <property type="project" value="InterPro"/>
</dbReference>
<evidence type="ECO:0000256" key="1">
    <source>
        <dbReference type="ARBA" id="ARBA00008887"/>
    </source>
</evidence>
<evidence type="ECO:0000256" key="2">
    <source>
        <dbReference type="SAM" id="Coils"/>
    </source>
</evidence>
<name>C5KEY9_PERM5</name>
<dbReference type="AlphaFoldDB" id="C5KEY9"/>
<feature type="coiled-coil region" evidence="2">
    <location>
        <begin position="500"/>
        <end position="527"/>
    </location>
</feature>
<sequence>MKRFQKNPTILQSKDARKIIRMYNKMAKTLVEFETLWYEAWLNSIEVAKSGLHATLIVRHPDDGKFYVNFDWEILQLIRETKCLERIGVEVPGPARLVLLQEQKFKQHYNELSYILKEYRRVVQAIKPVVTNLLKPHMDNMEYQLRPGMIALTWTSLNIESYVENLWSELNALEELVRTVNDLMDNRIDANLKDVSCMILLELPEEGEVVSLDDFVELQERHVRDMTSVLTAKSAEIEAAVDDMLGAIVAYPVDPNVHGVSESELIKVKAHYNWSMYQALLSATKRSLQLLKARICARPIVSSVEYDELPSPFFEVNLQLDGVSVRLDPSVEELQSAVNGGAVSILKCSKMIEAWDTVTIPKSVQMILNPNLPPVISLGSQGTFYDRVAQDKEILKVILMLTGAVQNSEDECNVYLERFSCYGWLWEDSIEDKYKEFEATNPTLDDFECKLRSFAQLDEKLDLFESSRQIGALLLRPESLAKGLKGLANEWKVAFSKQLHVKARDRLEALTEQIKTTAKRMNRTVEDGDIDALGYVMRTLNDVRRKQSEIELEFGPITHMYAILDTYLPKH</sequence>
<dbReference type="EMBL" id="GG672562">
    <property type="protein sequence ID" value="EER16954.1"/>
    <property type="molecule type" value="Genomic_DNA"/>
</dbReference>
<dbReference type="InterPro" id="IPR026983">
    <property type="entry name" value="DHC"/>
</dbReference>
<evidence type="ECO:0000313" key="4">
    <source>
        <dbReference type="EMBL" id="EER16954.1"/>
    </source>
</evidence>
<evidence type="ECO:0000259" key="3">
    <source>
        <dbReference type="Pfam" id="PF08385"/>
    </source>
</evidence>
<dbReference type="GO" id="GO:0007018">
    <property type="term" value="P:microtubule-based movement"/>
    <property type="evidence" value="ECO:0007669"/>
    <property type="project" value="InterPro"/>
</dbReference>
<keyword evidence="2" id="KW-0175">Coiled coil</keyword>
<comment type="similarity">
    <text evidence="1">Belongs to the dynein heavy chain family.</text>
</comment>
<dbReference type="GO" id="GO:0045505">
    <property type="term" value="F:dynein intermediate chain binding"/>
    <property type="evidence" value="ECO:0007669"/>
    <property type="project" value="InterPro"/>
</dbReference>
<proteinExistence type="inferred from homology"/>
<dbReference type="Pfam" id="PF08385">
    <property type="entry name" value="DHC_N1"/>
    <property type="match status" value="1"/>
</dbReference>
<dbReference type="GO" id="GO:0005858">
    <property type="term" value="C:axonemal dynein complex"/>
    <property type="evidence" value="ECO:0007669"/>
    <property type="project" value="TreeGrafter"/>
</dbReference>
<dbReference type="RefSeq" id="XP_002785158.1">
    <property type="nucleotide sequence ID" value="XM_002785112.1"/>
</dbReference>
<feature type="domain" description="Dynein heavy chain tail" evidence="3">
    <location>
        <begin position="1"/>
        <end position="162"/>
    </location>
</feature>
<feature type="non-terminal residue" evidence="4">
    <location>
        <position position="571"/>
    </location>
</feature>
<reference evidence="4 5" key="1">
    <citation type="submission" date="2008-07" db="EMBL/GenBank/DDBJ databases">
        <authorList>
            <person name="El-Sayed N."/>
            <person name="Caler E."/>
            <person name="Inman J."/>
            <person name="Amedeo P."/>
            <person name="Hass B."/>
            <person name="Wortman J."/>
        </authorList>
    </citation>
    <scope>NUCLEOTIDE SEQUENCE [LARGE SCALE GENOMIC DNA]</scope>
    <source>
        <strain evidence="5">ATCC 50983 / TXsc</strain>
    </source>
</reference>
<dbReference type="PANTHER" id="PTHR46532:SF4">
    <property type="entry name" value="AAA+ ATPASE DOMAIN-CONTAINING PROTEIN"/>
    <property type="match status" value="1"/>
</dbReference>
<gene>
    <name evidence="4" type="ORF">Pmar_PMAR024462</name>
</gene>
<dbReference type="PANTHER" id="PTHR46532">
    <property type="entry name" value="MALE FERTILITY FACTOR KL5"/>
    <property type="match status" value="1"/>
</dbReference>
<evidence type="ECO:0000313" key="5">
    <source>
        <dbReference type="Proteomes" id="UP000007800"/>
    </source>
</evidence>
<dbReference type="Proteomes" id="UP000007800">
    <property type="component" value="Unassembled WGS sequence"/>
</dbReference>
<keyword evidence="5" id="KW-1185">Reference proteome</keyword>